<keyword evidence="3" id="KW-0804">Transcription</keyword>
<dbReference type="InterPro" id="IPR050204">
    <property type="entry name" value="AraC_XylS_family_regulators"/>
</dbReference>
<dbReference type="Proteomes" id="UP000199377">
    <property type="component" value="Unassembled WGS sequence"/>
</dbReference>
<evidence type="ECO:0000256" key="2">
    <source>
        <dbReference type="ARBA" id="ARBA00023125"/>
    </source>
</evidence>
<evidence type="ECO:0000313" key="5">
    <source>
        <dbReference type="EMBL" id="SFI53166.1"/>
    </source>
</evidence>
<dbReference type="Gene3D" id="1.10.10.60">
    <property type="entry name" value="Homeodomain-like"/>
    <property type="match status" value="2"/>
</dbReference>
<evidence type="ECO:0000256" key="3">
    <source>
        <dbReference type="ARBA" id="ARBA00023163"/>
    </source>
</evidence>
<dbReference type="EMBL" id="FOQH01000007">
    <property type="protein sequence ID" value="SFI53166.1"/>
    <property type="molecule type" value="Genomic_DNA"/>
</dbReference>
<name>A0A1I3IZB6_9RHOB</name>
<dbReference type="InterPro" id="IPR009057">
    <property type="entry name" value="Homeodomain-like_sf"/>
</dbReference>
<dbReference type="GO" id="GO:0043565">
    <property type="term" value="F:sequence-specific DNA binding"/>
    <property type="evidence" value="ECO:0007669"/>
    <property type="project" value="InterPro"/>
</dbReference>
<dbReference type="SUPFAM" id="SSF46689">
    <property type="entry name" value="Homeodomain-like"/>
    <property type="match status" value="2"/>
</dbReference>
<reference evidence="5 6" key="1">
    <citation type="submission" date="2016-10" db="EMBL/GenBank/DDBJ databases">
        <authorList>
            <person name="de Groot N.N."/>
        </authorList>
    </citation>
    <scope>NUCLEOTIDE SEQUENCE [LARGE SCALE GENOMIC DNA]</scope>
    <source>
        <strain evidence="5 6">CGMCC 1.11030</strain>
    </source>
</reference>
<organism evidence="5 6">
    <name type="scientific">Albimonas pacifica</name>
    <dbReference type="NCBI Taxonomy" id="1114924"/>
    <lineage>
        <taxon>Bacteria</taxon>
        <taxon>Pseudomonadati</taxon>
        <taxon>Pseudomonadota</taxon>
        <taxon>Alphaproteobacteria</taxon>
        <taxon>Rhodobacterales</taxon>
        <taxon>Paracoccaceae</taxon>
        <taxon>Albimonas</taxon>
    </lineage>
</organism>
<protein>
    <submittedName>
        <fullName evidence="5">Transcriptional regulator, AraC family</fullName>
    </submittedName>
</protein>
<dbReference type="STRING" id="1114924.SAMN05216258_107288"/>
<accession>A0A1I3IZB6</accession>
<evidence type="ECO:0000256" key="1">
    <source>
        <dbReference type="ARBA" id="ARBA00023015"/>
    </source>
</evidence>
<dbReference type="Pfam" id="PF12852">
    <property type="entry name" value="Cupin_6"/>
    <property type="match status" value="1"/>
</dbReference>
<keyword evidence="1" id="KW-0805">Transcription regulation</keyword>
<dbReference type="PANTHER" id="PTHR46796">
    <property type="entry name" value="HTH-TYPE TRANSCRIPTIONAL ACTIVATOR RHAS-RELATED"/>
    <property type="match status" value="1"/>
</dbReference>
<dbReference type="PROSITE" id="PS00041">
    <property type="entry name" value="HTH_ARAC_FAMILY_1"/>
    <property type="match status" value="1"/>
</dbReference>
<evidence type="ECO:0000259" key="4">
    <source>
        <dbReference type="PROSITE" id="PS01124"/>
    </source>
</evidence>
<dbReference type="GO" id="GO:0003700">
    <property type="term" value="F:DNA-binding transcription factor activity"/>
    <property type="evidence" value="ECO:0007669"/>
    <property type="project" value="InterPro"/>
</dbReference>
<proteinExistence type="predicted"/>
<dbReference type="Pfam" id="PF12833">
    <property type="entry name" value="HTH_18"/>
    <property type="match status" value="1"/>
</dbReference>
<keyword evidence="6" id="KW-1185">Reference proteome</keyword>
<keyword evidence="2" id="KW-0238">DNA-binding</keyword>
<feature type="domain" description="HTH araC/xylS-type" evidence="4">
    <location>
        <begin position="206"/>
        <end position="304"/>
    </location>
</feature>
<dbReference type="PANTHER" id="PTHR46796:SF13">
    <property type="entry name" value="HTH-TYPE TRANSCRIPTIONAL ACTIVATOR RHAS"/>
    <property type="match status" value="1"/>
</dbReference>
<gene>
    <name evidence="5" type="ORF">SAMN05216258_107288</name>
</gene>
<evidence type="ECO:0000313" key="6">
    <source>
        <dbReference type="Proteomes" id="UP000199377"/>
    </source>
</evidence>
<sequence>MFSAYVRIMSDPLADVVRLLTPAPSISKRVTAAGRWIVERRELGRPFYCAMVEGACRLTVAGRAPIRLEAGDFVLVPEAFAFACTSLEPPGPGAPRRPLELAPGVVRLGDAGAPADVVMLVGHCDFASPDRALLVSLLPEVVHARGAERLTALVRLIDDETRSDRAARGMVLARLLEVLLIDALRSAGGTGATPGLMRGLADPRLGAALRRIHAHPAHPHTVAELAAAAALSRTTFHERFRREVGAAPMEYVARWRISLAKEMLARRAAPIAEVAQRVGYGSTSAFSMAFARHVGAPPGVFAARTAGPPGAGVQPPAA</sequence>
<dbReference type="PROSITE" id="PS01124">
    <property type="entry name" value="HTH_ARAC_FAMILY_2"/>
    <property type="match status" value="1"/>
</dbReference>
<dbReference type="AlphaFoldDB" id="A0A1I3IZB6"/>
<dbReference type="InterPro" id="IPR018060">
    <property type="entry name" value="HTH_AraC"/>
</dbReference>
<dbReference type="SMART" id="SM00342">
    <property type="entry name" value="HTH_ARAC"/>
    <property type="match status" value="1"/>
</dbReference>
<dbReference type="InterPro" id="IPR032783">
    <property type="entry name" value="AraC_lig"/>
</dbReference>
<dbReference type="InterPro" id="IPR018062">
    <property type="entry name" value="HTH_AraC-typ_CS"/>
</dbReference>